<comment type="caution">
    <text evidence="2">The sequence shown here is derived from an EMBL/GenBank/DDBJ whole genome shotgun (WGS) entry which is preliminary data.</text>
</comment>
<evidence type="ECO:0000256" key="1">
    <source>
        <dbReference type="SAM" id="MobiDB-lite"/>
    </source>
</evidence>
<proteinExistence type="predicted"/>
<dbReference type="AlphaFoldDB" id="A0A7Z0LNP8"/>
<evidence type="ECO:0000313" key="2">
    <source>
        <dbReference type="EMBL" id="NYS62310.1"/>
    </source>
</evidence>
<reference evidence="2 3" key="1">
    <citation type="journal article" date="2015" name="Int. J. Syst. Evol. Microbiol.">
        <title>Halomonas salicampi sp. nov., a halotolerant and alkalitolerant bacterium isolated from a saltern soil.</title>
        <authorList>
            <person name="Lee J.C."/>
            <person name="Kim Y.S."/>
            <person name="Yun B.S."/>
            <person name="Whang K.S."/>
        </authorList>
    </citation>
    <scope>NUCLEOTIDE SEQUENCE [LARGE SCALE GENOMIC DNA]</scope>
    <source>
        <strain evidence="2 3">BH103</strain>
    </source>
</reference>
<name>A0A7Z0LNP8_9GAMM</name>
<sequence length="104" mass="11072">MLAALPLSAETTKEDAMGQQIQVEVSGTPGVAFSAEWRVTHNGDTQTYQEEGQVPADYTFEGEGIQASIKVLSEGQLDVTVQKSGNRSRSSTQGKGSTLNIAVR</sequence>
<gene>
    <name evidence="2" type="ORF">HZS81_16270</name>
</gene>
<accession>A0A7Z0LNP8</accession>
<feature type="region of interest" description="Disordered" evidence="1">
    <location>
        <begin position="81"/>
        <end position="104"/>
    </location>
</feature>
<protein>
    <submittedName>
        <fullName evidence="2">Uncharacterized protein</fullName>
    </submittedName>
</protein>
<dbReference type="EMBL" id="JACCDF010000018">
    <property type="protein sequence ID" value="NYS62310.1"/>
    <property type="molecule type" value="Genomic_DNA"/>
</dbReference>
<evidence type="ECO:0000313" key="3">
    <source>
        <dbReference type="Proteomes" id="UP000586119"/>
    </source>
</evidence>
<keyword evidence="3" id="KW-1185">Reference proteome</keyword>
<dbReference type="Proteomes" id="UP000586119">
    <property type="component" value="Unassembled WGS sequence"/>
</dbReference>
<organism evidence="2 3">
    <name type="scientific">Vreelandella salicampi</name>
    <dbReference type="NCBI Taxonomy" id="1449798"/>
    <lineage>
        <taxon>Bacteria</taxon>
        <taxon>Pseudomonadati</taxon>
        <taxon>Pseudomonadota</taxon>
        <taxon>Gammaproteobacteria</taxon>
        <taxon>Oceanospirillales</taxon>
        <taxon>Halomonadaceae</taxon>
        <taxon>Vreelandella</taxon>
    </lineage>
</organism>